<comment type="caution">
    <text evidence="7">The sequence shown here is derived from an EMBL/GenBank/DDBJ whole genome shotgun (WGS) entry which is preliminary data.</text>
</comment>
<dbReference type="InterPro" id="IPR050239">
    <property type="entry name" value="Sigma-70_RNA_pol_init_factors"/>
</dbReference>
<dbReference type="InterPro" id="IPR000943">
    <property type="entry name" value="RNA_pol_sigma70"/>
</dbReference>
<dbReference type="Proteomes" id="UP000626092">
    <property type="component" value="Unassembled WGS sequence"/>
</dbReference>
<evidence type="ECO:0000313" key="8">
    <source>
        <dbReference type="Proteomes" id="UP000626092"/>
    </source>
</evidence>
<evidence type="ECO:0000313" key="7">
    <source>
        <dbReference type="EMBL" id="KAF7148422.1"/>
    </source>
</evidence>
<dbReference type="EMBL" id="WJXA01000003">
    <property type="protein sequence ID" value="KAF7148422.1"/>
    <property type="molecule type" value="Genomic_DNA"/>
</dbReference>
<dbReference type="InterPro" id="IPR007627">
    <property type="entry name" value="RNA_pol_sigma70_r2"/>
</dbReference>
<dbReference type="Gene3D" id="1.10.601.10">
    <property type="entry name" value="RNA Polymerase Primary Sigma Factor"/>
    <property type="match status" value="1"/>
</dbReference>
<keyword evidence="3" id="KW-0731">Sigma factor</keyword>
<name>A0A834LSB0_RHOSS</name>
<dbReference type="InterPro" id="IPR013325">
    <property type="entry name" value="RNA_pol_sigma_r2"/>
</dbReference>
<dbReference type="GO" id="GO:0006352">
    <property type="term" value="P:DNA-templated transcription initiation"/>
    <property type="evidence" value="ECO:0007669"/>
    <property type="project" value="InterPro"/>
</dbReference>
<keyword evidence="5" id="KW-0804">Transcription</keyword>
<evidence type="ECO:0000256" key="1">
    <source>
        <dbReference type="ARBA" id="ARBA00007788"/>
    </source>
</evidence>
<evidence type="ECO:0000256" key="2">
    <source>
        <dbReference type="ARBA" id="ARBA00023015"/>
    </source>
</evidence>
<comment type="similarity">
    <text evidence="1">Belongs to the sigma-70 factor family.</text>
</comment>
<keyword evidence="2" id="KW-0805">Transcription regulation</keyword>
<proteinExistence type="inferred from homology"/>
<dbReference type="InterPro" id="IPR036388">
    <property type="entry name" value="WH-like_DNA-bd_sf"/>
</dbReference>
<accession>A0A834LSB0</accession>
<feature type="domain" description="RNA polymerase sigma-70" evidence="6">
    <location>
        <begin position="291"/>
        <end position="304"/>
    </location>
</feature>
<dbReference type="Pfam" id="PF04542">
    <property type="entry name" value="Sigma70_r2"/>
    <property type="match status" value="1"/>
</dbReference>
<dbReference type="GO" id="GO:0003677">
    <property type="term" value="F:DNA binding"/>
    <property type="evidence" value="ECO:0007669"/>
    <property type="project" value="UniProtKB-KW"/>
</dbReference>
<gene>
    <name evidence="7" type="ORF">RHSIM_Rhsim03G0225500</name>
</gene>
<protein>
    <recommendedName>
        <fullName evidence="6">RNA polymerase sigma-70 domain-containing protein</fullName>
    </recommendedName>
</protein>
<dbReference type="PANTHER" id="PTHR30603">
    <property type="entry name" value="RNA POLYMERASE SIGMA FACTOR RPO"/>
    <property type="match status" value="1"/>
</dbReference>
<sequence length="443" mass="50283">MATAAVIGLSAGKRLLSSSFYYSDIAEKLSYGNDYGLAHHQVFSSKKVIMAKKESSDRPSFLSNRRTRSIRALREHADTACDPSTADVGLEKLDRLEEERPSLELSVDALILLQKSMLEKQWNLSTEEVVTDRKLKDTRNKIQFARSGTSARKRRFDSRKKVVNRNRYTTEMGESKQAKTTISPELLRNRPKGYVRGVTSEQLLTHSEVVQLSKLIKIGLHFDERRSRLKERLGCEPLEEQLASSLGISRTVLRSKWIESSLALDKLAMSNVRLVMSIAQRYDNMGVEMADLIQGGLIGLIRGIQKFDSSKGCKISTYVYWWIRQTIAACLNMSQQKVRNATEAVTRVFSLDRDAFPSLNGLPGETLHSYIADDRRENDPWVQVYGQALKMVVMRPMLANLLVNGDQIGLSRERVRQIGLVAAEKIKQAARERQLDYLLEKIR</sequence>
<evidence type="ECO:0000256" key="5">
    <source>
        <dbReference type="ARBA" id="ARBA00023163"/>
    </source>
</evidence>
<dbReference type="AlphaFoldDB" id="A0A834LSB0"/>
<dbReference type="NCBIfam" id="TIGR02937">
    <property type="entry name" value="sigma70-ECF"/>
    <property type="match status" value="1"/>
</dbReference>
<dbReference type="SUPFAM" id="SSF88946">
    <property type="entry name" value="Sigma2 domain of RNA polymerase sigma factors"/>
    <property type="match status" value="1"/>
</dbReference>
<evidence type="ECO:0000256" key="3">
    <source>
        <dbReference type="ARBA" id="ARBA00023082"/>
    </source>
</evidence>
<keyword evidence="4" id="KW-0238">DNA-binding</keyword>
<organism evidence="7 8">
    <name type="scientific">Rhododendron simsii</name>
    <name type="common">Sims's rhododendron</name>
    <dbReference type="NCBI Taxonomy" id="118357"/>
    <lineage>
        <taxon>Eukaryota</taxon>
        <taxon>Viridiplantae</taxon>
        <taxon>Streptophyta</taxon>
        <taxon>Embryophyta</taxon>
        <taxon>Tracheophyta</taxon>
        <taxon>Spermatophyta</taxon>
        <taxon>Magnoliopsida</taxon>
        <taxon>eudicotyledons</taxon>
        <taxon>Gunneridae</taxon>
        <taxon>Pentapetalae</taxon>
        <taxon>asterids</taxon>
        <taxon>Ericales</taxon>
        <taxon>Ericaceae</taxon>
        <taxon>Ericoideae</taxon>
        <taxon>Rhodoreae</taxon>
        <taxon>Rhododendron</taxon>
    </lineage>
</organism>
<dbReference type="InterPro" id="IPR014284">
    <property type="entry name" value="RNA_pol_sigma-70_dom"/>
</dbReference>
<evidence type="ECO:0000259" key="6">
    <source>
        <dbReference type="PROSITE" id="PS00715"/>
    </source>
</evidence>
<dbReference type="PRINTS" id="PR00046">
    <property type="entry name" value="SIGMA70FCT"/>
</dbReference>
<evidence type="ECO:0000256" key="4">
    <source>
        <dbReference type="ARBA" id="ARBA00023125"/>
    </source>
</evidence>
<reference evidence="7" key="1">
    <citation type="submission" date="2019-11" db="EMBL/GenBank/DDBJ databases">
        <authorList>
            <person name="Liu Y."/>
            <person name="Hou J."/>
            <person name="Li T.-Q."/>
            <person name="Guan C.-H."/>
            <person name="Wu X."/>
            <person name="Wu H.-Z."/>
            <person name="Ling F."/>
            <person name="Zhang R."/>
            <person name="Shi X.-G."/>
            <person name="Ren J.-P."/>
            <person name="Chen E.-F."/>
            <person name="Sun J.-M."/>
        </authorList>
    </citation>
    <scope>NUCLEOTIDE SEQUENCE</scope>
    <source>
        <strain evidence="7">Adult_tree_wgs_1</strain>
        <tissue evidence="7">Leaves</tissue>
    </source>
</reference>
<dbReference type="PROSITE" id="PS00715">
    <property type="entry name" value="SIGMA70_1"/>
    <property type="match status" value="1"/>
</dbReference>
<dbReference type="OrthoDB" id="2012130at2759"/>
<dbReference type="PANTHER" id="PTHR30603:SF14">
    <property type="entry name" value="RNA POLYMERASE SIGMA FACTOR SIGA"/>
    <property type="match status" value="1"/>
</dbReference>
<dbReference type="Gene3D" id="1.10.10.10">
    <property type="entry name" value="Winged helix-like DNA-binding domain superfamily/Winged helix DNA-binding domain"/>
    <property type="match status" value="1"/>
</dbReference>
<dbReference type="GO" id="GO:0016987">
    <property type="term" value="F:sigma factor activity"/>
    <property type="evidence" value="ECO:0007669"/>
    <property type="project" value="UniProtKB-KW"/>
</dbReference>
<keyword evidence="8" id="KW-1185">Reference proteome</keyword>